<keyword evidence="2 6" id="KW-0396">Initiation factor</keyword>
<dbReference type="InterPro" id="IPR045196">
    <property type="entry name" value="IF2/IF5"/>
</dbReference>
<dbReference type="KEGG" id="tbg:TbgDal_V4350"/>
<dbReference type="RefSeq" id="XP_011773583.1">
    <property type="nucleotide sequence ID" value="XM_011775281.1"/>
</dbReference>
<evidence type="ECO:0000256" key="2">
    <source>
        <dbReference type="ARBA" id="ARBA00022540"/>
    </source>
</evidence>
<dbReference type="SMART" id="SM00653">
    <property type="entry name" value="eIF2B_5"/>
    <property type="match status" value="1"/>
</dbReference>
<proteinExistence type="inferred from homology"/>
<name>C9ZPG8_TRYB9</name>
<dbReference type="PANTHER" id="PTHR23001:SF3">
    <property type="entry name" value="EUKARYOTIC TRANSLATION INITIATION FACTOR 2 SUBUNIT 2"/>
    <property type="match status" value="1"/>
</dbReference>
<dbReference type="VEuPathDB" id="TriTrypDB:Tbg972.5.4350"/>
<evidence type="ECO:0000259" key="5">
    <source>
        <dbReference type="SMART" id="SM00653"/>
    </source>
</evidence>
<dbReference type="Gene3D" id="3.30.30.170">
    <property type="match status" value="1"/>
</dbReference>
<dbReference type="GO" id="GO:0005850">
    <property type="term" value="C:eukaryotic translation initiation factor 2 complex"/>
    <property type="evidence" value="ECO:0007669"/>
    <property type="project" value="TreeGrafter"/>
</dbReference>
<feature type="compositionally biased region" description="Low complexity" evidence="4">
    <location>
        <begin position="51"/>
        <end position="66"/>
    </location>
</feature>
<dbReference type="InterPro" id="IPR016189">
    <property type="entry name" value="Transl_init_fac_IF2/IF5_N"/>
</dbReference>
<evidence type="ECO:0000256" key="4">
    <source>
        <dbReference type="SAM" id="MobiDB-lite"/>
    </source>
</evidence>
<dbReference type="FunFam" id="3.30.30.170:FF:000001">
    <property type="entry name" value="Eukaryotic translation initiation factor 2 subunit"/>
    <property type="match status" value="1"/>
</dbReference>
<dbReference type="GO" id="GO:0031369">
    <property type="term" value="F:translation initiation factor binding"/>
    <property type="evidence" value="ECO:0007669"/>
    <property type="project" value="TreeGrafter"/>
</dbReference>
<dbReference type="SUPFAM" id="SSF100966">
    <property type="entry name" value="Translation initiation factor 2 beta, aIF2beta, N-terminal domain"/>
    <property type="match status" value="1"/>
</dbReference>
<evidence type="ECO:0000313" key="6">
    <source>
        <dbReference type="EMBL" id="CBH11296.1"/>
    </source>
</evidence>
<feature type="region of interest" description="Disordered" evidence="4">
    <location>
        <begin position="1"/>
        <end position="74"/>
    </location>
</feature>
<dbReference type="PANTHER" id="PTHR23001">
    <property type="entry name" value="EUKARYOTIC TRANSLATION INITIATION FACTOR"/>
    <property type="match status" value="1"/>
</dbReference>
<dbReference type="GO" id="GO:0003729">
    <property type="term" value="F:mRNA binding"/>
    <property type="evidence" value="ECO:0007669"/>
    <property type="project" value="TreeGrafter"/>
</dbReference>
<dbReference type="Pfam" id="PF01873">
    <property type="entry name" value="eIF-5_eIF-2B"/>
    <property type="match status" value="1"/>
</dbReference>
<organism evidence="6 7">
    <name type="scientific">Trypanosoma brucei gambiense (strain MHOM/CI/86/DAL972)</name>
    <dbReference type="NCBI Taxonomy" id="679716"/>
    <lineage>
        <taxon>Eukaryota</taxon>
        <taxon>Discoba</taxon>
        <taxon>Euglenozoa</taxon>
        <taxon>Kinetoplastea</taxon>
        <taxon>Metakinetoplastina</taxon>
        <taxon>Trypanosomatida</taxon>
        <taxon>Trypanosomatidae</taxon>
        <taxon>Trypanosoma</taxon>
    </lineage>
</organism>
<evidence type="ECO:0000256" key="1">
    <source>
        <dbReference type="ARBA" id="ARBA00010397"/>
    </source>
</evidence>
<feature type="compositionally biased region" description="Basic and acidic residues" evidence="4">
    <location>
        <begin position="1"/>
        <end position="13"/>
    </location>
</feature>
<dbReference type="EMBL" id="FN554968">
    <property type="protein sequence ID" value="CBH11296.1"/>
    <property type="molecule type" value="Genomic_DNA"/>
</dbReference>
<dbReference type="OrthoDB" id="10255414at2759"/>
<dbReference type="Proteomes" id="UP000002316">
    <property type="component" value="Chromosome 5"/>
</dbReference>
<dbReference type="SUPFAM" id="SSF75689">
    <property type="entry name" value="Zinc-binding domain of translation initiation factor 2 beta"/>
    <property type="match status" value="1"/>
</dbReference>
<dbReference type="GeneID" id="23861442"/>
<dbReference type="InterPro" id="IPR002735">
    <property type="entry name" value="Transl_init_fac_IF2/IF5_dom"/>
</dbReference>
<feature type="domain" description="Translation initiation factor IF2/IF5" evidence="5">
    <location>
        <begin position="178"/>
        <end position="288"/>
    </location>
</feature>
<protein>
    <submittedName>
        <fullName evidence="6">Translation initiation factor, putative</fullName>
    </submittedName>
</protein>
<dbReference type="GO" id="GO:0001731">
    <property type="term" value="P:formation of translation preinitiation complex"/>
    <property type="evidence" value="ECO:0007669"/>
    <property type="project" value="TreeGrafter"/>
</dbReference>
<dbReference type="AlphaFoldDB" id="C9ZPG8"/>
<gene>
    <name evidence="6" type="ORF">TbgDal_V4350</name>
</gene>
<dbReference type="GO" id="GO:0003743">
    <property type="term" value="F:translation initiation factor activity"/>
    <property type="evidence" value="ECO:0007669"/>
    <property type="project" value="UniProtKB-KW"/>
</dbReference>
<comment type="similarity">
    <text evidence="1">Belongs to the eIF-2-beta/eIF-5 family.</text>
</comment>
<evidence type="ECO:0000313" key="7">
    <source>
        <dbReference type="Proteomes" id="UP000002316"/>
    </source>
</evidence>
<dbReference type="InterPro" id="IPR016190">
    <property type="entry name" value="Transl_init_fac_IF2/IF5_Zn-bd"/>
</dbReference>
<accession>C9ZPG8</accession>
<evidence type="ECO:0000256" key="3">
    <source>
        <dbReference type="ARBA" id="ARBA00022917"/>
    </source>
</evidence>
<keyword evidence="3" id="KW-0648">Protein biosynthesis</keyword>
<sequence length="316" mass="35254">MAEQPEVSKELRLGGRSRGANAAGDNRRSKAPRASEAVPYEEATTLKDPFVTSSVSGPTTTPTTTTNPPPPVAPSPVVAEDIFAIAYDTYSAADLHALLQQVTRSEVERLMAEFDQQRRKTNHAPRVERFLDVTGSSSSNNNNSNSTGSEVCTGYTYNDMLQRIFIALNRNKESSGMSERNQLPVPQVEKISKKKVVIVNFRRICEVFSRPIEDVKDYIEKELSVGGNLDSNDSLILKYEIQKVTDFDKILIKYLDEYVKCNSCHKIDTTLTKEGRRMELRCNWCTATRSVQAVGSATYSAQVGKRSRARRQAMTL</sequence>
<reference evidence="7" key="1">
    <citation type="journal article" date="2010" name="PLoS Negl. Trop. Dis.">
        <title>The genome sequence of Trypanosoma brucei gambiense, causative agent of chronic human african trypanosomiasis.</title>
        <authorList>
            <person name="Jackson A.P."/>
            <person name="Sanders M."/>
            <person name="Berry A."/>
            <person name="McQuillan J."/>
            <person name="Aslett M.A."/>
            <person name="Quail M.A."/>
            <person name="Chukualim B."/>
            <person name="Capewell P."/>
            <person name="MacLeod A."/>
            <person name="Melville S.E."/>
            <person name="Gibson W."/>
            <person name="Barry J.D."/>
            <person name="Berriman M."/>
            <person name="Hertz-Fowler C."/>
        </authorList>
    </citation>
    <scope>NUCLEOTIDE SEQUENCE [LARGE SCALE GENOMIC DNA]</scope>
    <source>
        <strain evidence="7">MHOM/CI/86/DAL972</strain>
    </source>
</reference>